<name>A0AAW1JJ04_POPJA</name>
<organism evidence="1 2">
    <name type="scientific">Popillia japonica</name>
    <name type="common">Japanese beetle</name>
    <dbReference type="NCBI Taxonomy" id="7064"/>
    <lineage>
        <taxon>Eukaryota</taxon>
        <taxon>Metazoa</taxon>
        <taxon>Ecdysozoa</taxon>
        <taxon>Arthropoda</taxon>
        <taxon>Hexapoda</taxon>
        <taxon>Insecta</taxon>
        <taxon>Pterygota</taxon>
        <taxon>Neoptera</taxon>
        <taxon>Endopterygota</taxon>
        <taxon>Coleoptera</taxon>
        <taxon>Polyphaga</taxon>
        <taxon>Scarabaeiformia</taxon>
        <taxon>Scarabaeidae</taxon>
        <taxon>Rutelinae</taxon>
        <taxon>Popillia</taxon>
    </lineage>
</organism>
<accession>A0AAW1JJ04</accession>
<keyword evidence="2" id="KW-1185">Reference proteome</keyword>
<protein>
    <recommendedName>
        <fullName evidence="3">Nucleic-acid-binding protein from mobile element jockey</fullName>
    </recommendedName>
</protein>
<sequence length="189" mass="21252">MITVPKNIPMNELYNKAKYLQRTRVYYEPHISKRELIQCKKCQAWGHATTNCHLNVVRCVKCADKHRSFECAKSREEPAVCCNCGRNHPASSVECPAYICCNCGRNHPASSVECPAYIAAVEAKNKRNLQATLSTQVNKKRFLPAPPPKRNAWMRNEFPPLNQTVAVVGDGPIRNSGIHRATHPTNVAR</sequence>
<evidence type="ECO:0000313" key="2">
    <source>
        <dbReference type="Proteomes" id="UP001458880"/>
    </source>
</evidence>
<evidence type="ECO:0000313" key="1">
    <source>
        <dbReference type="EMBL" id="KAK9703788.1"/>
    </source>
</evidence>
<dbReference type="Proteomes" id="UP001458880">
    <property type="component" value="Unassembled WGS sequence"/>
</dbReference>
<comment type="caution">
    <text evidence="1">The sequence shown here is derived from an EMBL/GenBank/DDBJ whole genome shotgun (WGS) entry which is preliminary data.</text>
</comment>
<gene>
    <name evidence="1" type="ORF">QE152_g29071</name>
</gene>
<evidence type="ECO:0008006" key="3">
    <source>
        <dbReference type="Google" id="ProtNLM"/>
    </source>
</evidence>
<proteinExistence type="predicted"/>
<dbReference type="EMBL" id="JASPKY010000363">
    <property type="protein sequence ID" value="KAK9703788.1"/>
    <property type="molecule type" value="Genomic_DNA"/>
</dbReference>
<dbReference type="AlphaFoldDB" id="A0AAW1JJ04"/>
<reference evidence="1 2" key="1">
    <citation type="journal article" date="2024" name="BMC Genomics">
        <title>De novo assembly and annotation of Popillia japonica's genome with initial clues to its potential as an invasive pest.</title>
        <authorList>
            <person name="Cucini C."/>
            <person name="Boschi S."/>
            <person name="Funari R."/>
            <person name="Cardaioli E."/>
            <person name="Iannotti N."/>
            <person name="Marturano G."/>
            <person name="Paoli F."/>
            <person name="Bruttini M."/>
            <person name="Carapelli A."/>
            <person name="Frati F."/>
            <person name="Nardi F."/>
        </authorList>
    </citation>
    <scope>NUCLEOTIDE SEQUENCE [LARGE SCALE GENOMIC DNA]</scope>
    <source>
        <strain evidence="1">DMR45628</strain>
    </source>
</reference>